<gene>
    <name evidence="1" type="ORF">D8869_02215</name>
</gene>
<organism evidence="1 2">
    <name type="scientific">Streptococcus sanguinis</name>
    <dbReference type="NCBI Taxonomy" id="1305"/>
    <lineage>
        <taxon>Bacteria</taxon>
        <taxon>Bacillati</taxon>
        <taxon>Bacillota</taxon>
        <taxon>Bacilli</taxon>
        <taxon>Lactobacillales</taxon>
        <taxon>Streptococcaceae</taxon>
        <taxon>Streptococcus</taxon>
    </lineage>
</organism>
<proteinExistence type="predicted"/>
<dbReference type="Proteomes" id="UP000280406">
    <property type="component" value="Unassembled WGS sequence"/>
</dbReference>
<dbReference type="EMBL" id="RJND01000002">
    <property type="protein sequence ID" value="RSI53262.1"/>
    <property type="molecule type" value="Genomic_DNA"/>
</dbReference>
<evidence type="ECO:0000313" key="2">
    <source>
        <dbReference type="Proteomes" id="UP000280406"/>
    </source>
</evidence>
<reference evidence="1 2" key="1">
    <citation type="submission" date="2018-11" db="EMBL/GenBank/DDBJ databases">
        <title>Species Designations Belie Phenotypic and Genotypic Heterogeneity in Oral Streptococci.</title>
        <authorList>
            <person name="Velsko I."/>
        </authorList>
    </citation>
    <scope>NUCLEOTIDE SEQUENCE [LARGE SCALE GENOMIC DNA]</scope>
    <source>
        <strain evidence="1 2">BCC37</strain>
    </source>
</reference>
<accession>A0AB74DRP3</accession>
<dbReference type="AlphaFoldDB" id="A0AB74DRP3"/>
<sequence>MIAHSFKNITEENYSSLLTNLISLNAEIDGFGLSNFSLDYLESIIYKIRDILQRKFAVMPAQQFEKYILKISELDLSEKLTLLPRFVSETSKEYEILVNKTFKEDDEFEILSVQNPYMIFLFSKTLRGELQKAVASKINSIFEFDNSTFYQFVMDNLVTTHTSYSNGEVNERKLLVLNNISYNDDFANKFLEKINQLEENQKNNLGKLIMNAIEIKHNVR</sequence>
<protein>
    <submittedName>
        <fullName evidence="1">Uncharacterized protein</fullName>
    </submittedName>
</protein>
<evidence type="ECO:0000313" key="1">
    <source>
        <dbReference type="EMBL" id="RSI53262.1"/>
    </source>
</evidence>
<comment type="caution">
    <text evidence="1">The sequence shown here is derived from an EMBL/GenBank/DDBJ whole genome shotgun (WGS) entry which is preliminary data.</text>
</comment>
<name>A0AB74DRP3_STRSA</name>